<evidence type="ECO:0000313" key="2">
    <source>
        <dbReference type="Proteomes" id="UP000249499"/>
    </source>
</evidence>
<keyword evidence="2" id="KW-1185">Reference proteome</keyword>
<dbReference type="AlphaFoldDB" id="A0AAF1K871"/>
<dbReference type="RefSeq" id="WP_111221377.1">
    <property type="nucleotide sequence ID" value="NZ_CP117256.1"/>
</dbReference>
<protein>
    <submittedName>
        <fullName evidence="1">Uncharacterized protein</fullName>
    </submittedName>
</protein>
<accession>A0AAF1K871</accession>
<proteinExistence type="predicted"/>
<evidence type="ECO:0000313" key="1">
    <source>
        <dbReference type="EMBL" id="WFR97595.1"/>
    </source>
</evidence>
<geneLocation type="plasmid" evidence="1 2">
    <name>pRt1078</name>
</geneLocation>
<dbReference type="Proteomes" id="UP000249499">
    <property type="component" value="Plasmid pRt1078"/>
</dbReference>
<dbReference type="KEGG" id="rtu:PR017_20545"/>
<gene>
    <name evidence="1" type="ORF">PR017_20545</name>
</gene>
<dbReference type="EMBL" id="CP117256">
    <property type="protein sequence ID" value="WFR97595.1"/>
    <property type="molecule type" value="Genomic_DNA"/>
</dbReference>
<organism evidence="1 2">
    <name type="scientific">Rhizobium tumorigenes</name>
    <dbReference type="NCBI Taxonomy" id="2041385"/>
    <lineage>
        <taxon>Bacteria</taxon>
        <taxon>Pseudomonadati</taxon>
        <taxon>Pseudomonadota</taxon>
        <taxon>Alphaproteobacteria</taxon>
        <taxon>Hyphomicrobiales</taxon>
        <taxon>Rhizobiaceae</taxon>
        <taxon>Rhizobium/Agrobacterium group</taxon>
        <taxon>Rhizobium</taxon>
    </lineage>
</organism>
<reference evidence="2" key="2">
    <citation type="journal article" date="2023" name="MicrobiologyOpen">
        <title>Genomics of the tumorigenes clade of the family Rhizobiaceae and description of Rhizobium rhododendri sp. nov.</title>
        <authorList>
            <person name="Kuzmanovic N."/>
            <person name="diCenzo G.C."/>
            <person name="Bunk B."/>
            <person name="Sproeer C."/>
            <person name="Fruehling A."/>
            <person name="Neumann-Schaal M."/>
            <person name="Overmann J."/>
            <person name="Smalla K."/>
        </authorList>
    </citation>
    <scope>NUCLEOTIDE SEQUENCE [LARGE SCALE GENOMIC DNA]</scope>
    <source>
        <strain evidence="2">1078</strain>
        <plasmid evidence="2">pRt1078</plasmid>
    </source>
</reference>
<reference evidence="1 2" key="1">
    <citation type="journal article" date="2018" name="Sci. Rep.">
        <title>Rhizobium tumorigenes sp. nov., a novel plant tumorigenic bacterium isolated from cane gall tumors on thornless blackberry.</title>
        <authorList>
            <person name="Kuzmanovi N."/>
            <person name="Smalla K."/>
            <person name="Gronow S."/>
            <person name="PuBawska J."/>
        </authorList>
    </citation>
    <scope>NUCLEOTIDE SEQUENCE [LARGE SCALE GENOMIC DNA]</scope>
    <source>
        <strain evidence="1 2">1078</strain>
    </source>
</reference>
<keyword evidence="1" id="KW-0614">Plasmid</keyword>
<name>A0AAF1K871_9HYPH</name>
<sequence length="235" mass="27171">MLGSIWSFKTTYSPVSVLGMLTADAWTHFETNPRIERISSYPTRLGYDTTYEDGFPKKRSHIPQLGVMYRPLRGENQGRIVYIDVMSTAFLSRTRFKERKLDILKREFRDQLNAGYGVMSELSIWVEPRMTNMRTIERHLKSLIPKEKSIVRDVMMRLGVATLSQVRAESRIPMSRYAYFDSEGNETWGTSLPDVDKAFEALMQLSAWGEVSFNMNAPIGDETVFTFDFDRGGYR</sequence>